<reference evidence="3 4" key="1">
    <citation type="submission" date="2016-03" db="EMBL/GenBank/DDBJ databases">
        <title>Draft genome sequence of the Fonsecaea monophora CBS 269.37.</title>
        <authorList>
            <person name="Bombassaro A."/>
            <person name="Vinicius W.A."/>
            <person name="De Hoog S."/>
            <person name="Sun J."/>
            <person name="Souza E.M."/>
            <person name="Raittz R.T."/>
            <person name="Costa F."/>
            <person name="Leao A.C."/>
            <person name="Tadra-Sfeir M.Z."/>
            <person name="Baura V."/>
            <person name="Balsanelli E."/>
            <person name="Pedrosa F.O."/>
            <person name="Moreno L.F."/>
            <person name="Steffens M.B."/>
            <person name="Xi L."/>
            <person name="Bocca A.L."/>
            <person name="Felipe M.S."/>
            <person name="Teixeira M."/>
            <person name="Telles Filho F.Q."/>
            <person name="Azevedo C.M."/>
            <person name="Gomes R."/>
            <person name="Vicente V.A."/>
        </authorList>
    </citation>
    <scope>NUCLEOTIDE SEQUENCE [LARGE SCALE GENOMIC DNA]</scope>
    <source>
        <strain evidence="3 4">CBS 269.37</strain>
    </source>
</reference>
<dbReference type="PROSITE" id="PS51455">
    <property type="entry name" value="PIPK"/>
    <property type="match status" value="1"/>
</dbReference>
<dbReference type="Gene3D" id="3.30.810.10">
    <property type="entry name" value="2-Layer Sandwich"/>
    <property type="match status" value="1"/>
</dbReference>
<dbReference type="InterPro" id="IPR027484">
    <property type="entry name" value="PInositol-4-P-5-kinase_N"/>
</dbReference>
<comment type="caution">
    <text evidence="3">The sequence shown here is derived from an EMBL/GenBank/DDBJ whole genome shotgun (WGS) entry which is preliminary data.</text>
</comment>
<keyword evidence="1" id="KW-0067">ATP-binding</keyword>
<dbReference type="Pfam" id="PF01504">
    <property type="entry name" value="PIP5K"/>
    <property type="match status" value="1"/>
</dbReference>
<dbReference type="EMBL" id="LVKK01000022">
    <property type="protein sequence ID" value="OAG41674.1"/>
    <property type="molecule type" value="Genomic_DNA"/>
</dbReference>
<dbReference type="GO" id="GO:0005524">
    <property type="term" value="F:ATP binding"/>
    <property type="evidence" value="ECO:0007669"/>
    <property type="project" value="UniProtKB-UniRule"/>
</dbReference>
<sequence>MGSRRDQKISRSIVFAIQQDDEAEKRVRLWRPIKTFFALYGLLLIRLRPELFKRLRNRTWLLSDDEYRASFKDKASLVSKGDMGYSGSVCAKSSSILKCKLLNKDVLQTFFNTTDNRFLIKSIPRHFEHTFFRDELLEPYVSHMESYPKSLLVRITDFLGWRYPSIGGLLRITPTYHLVMENLLHGQKEDSKWQTFDLKPMSYFFPERDIAGGKLASEATKSKLADKFDDKILLSREQADEFFQLLETDTELLAKHNAVDYSLMLVRIPKSSVEIDASQNPFNDPPNWRTGVPSQDDKWLFRAVILDFFWARHKVHAKTMTMLINAWRMIDDKGPMSITTTAPEYRERFLKMCREIVRVQEEVAE</sequence>
<gene>
    <name evidence="3" type="ORF">AYO21_04138</name>
</gene>
<evidence type="ECO:0000313" key="3">
    <source>
        <dbReference type="EMBL" id="OAG41674.1"/>
    </source>
</evidence>
<organism evidence="3 4">
    <name type="scientific">Fonsecaea monophora</name>
    <dbReference type="NCBI Taxonomy" id="254056"/>
    <lineage>
        <taxon>Eukaryota</taxon>
        <taxon>Fungi</taxon>
        <taxon>Dikarya</taxon>
        <taxon>Ascomycota</taxon>
        <taxon>Pezizomycotina</taxon>
        <taxon>Eurotiomycetes</taxon>
        <taxon>Chaetothyriomycetidae</taxon>
        <taxon>Chaetothyriales</taxon>
        <taxon>Herpotrichiellaceae</taxon>
        <taxon>Fonsecaea</taxon>
    </lineage>
</organism>
<dbReference type="PANTHER" id="PTHR23086">
    <property type="entry name" value="PHOSPHATIDYLINOSITOL-4-PHOSPHATE 5-KINASE"/>
    <property type="match status" value="1"/>
</dbReference>
<evidence type="ECO:0000256" key="1">
    <source>
        <dbReference type="PROSITE-ProRule" id="PRU00781"/>
    </source>
</evidence>
<dbReference type="InterPro" id="IPR002498">
    <property type="entry name" value="PInositol-4-P-4/5-kinase_core"/>
</dbReference>
<dbReference type="Proteomes" id="UP000077002">
    <property type="component" value="Unassembled WGS sequence"/>
</dbReference>
<dbReference type="SUPFAM" id="SSF56104">
    <property type="entry name" value="SAICAR synthase-like"/>
    <property type="match status" value="1"/>
</dbReference>
<dbReference type="GO" id="GO:0005886">
    <property type="term" value="C:plasma membrane"/>
    <property type="evidence" value="ECO:0007669"/>
    <property type="project" value="TreeGrafter"/>
</dbReference>
<keyword evidence="4" id="KW-1185">Reference proteome</keyword>
<dbReference type="GO" id="GO:0046854">
    <property type="term" value="P:phosphatidylinositol phosphate biosynthetic process"/>
    <property type="evidence" value="ECO:0007669"/>
    <property type="project" value="TreeGrafter"/>
</dbReference>
<dbReference type="OrthoDB" id="70770at2759"/>
<accession>A0A177FBN6</accession>
<protein>
    <recommendedName>
        <fullName evidence="2">PIPK domain-containing protein</fullName>
    </recommendedName>
</protein>
<keyword evidence="1" id="KW-0418">Kinase</keyword>
<feature type="domain" description="PIPK" evidence="2">
    <location>
        <begin position="1"/>
        <end position="357"/>
    </location>
</feature>
<dbReference type="SMART" id="SM00330">
    <property type="entry name" value="PIPKc"/>
    <property type="match status" value="1"/>
</dbReference>
<keyword evidence="1" id="KW-0808">Transferase</keyword>
<dbReference type="InterPro" id="IPR023610">
    <property type="entry name" value="PInositol-4/5-P-5/4-kinase"/>
</dbReference>
<evidence type="ECO:0000259" key="2">
    <source>
        <dbReference type="PROSITE" id="PS51455"/>
    </source>
</evidence>
<proteinExistence type="predicted"/>
<dbReference type="PANTHER" id="PTHR23086:SF126">
    <property type="entry name" value="PIPK DOMAIN-CONTAINING PROTEIN"/>
    <property type="match status" value="1"/>
</dbReference>
<dbReference type="AlphaFoldDB" id="A0A177FBN6"/>
<evidence type="ECO:0000313" key="4">
    <source>
        <dbReference type="Proteomes" id="UP000077002"/>
    </source>
</evidence>
<dbReference type="Gene3D" id="3.30.800.10">
    <property type="entry name" value="Phosphatidylinositol Phosphate Kinase II Beta"/>
    <property type="match status" value="1"/>
</dbReference>
<dbReference type="InterPro" id="IPR027483">
    <property type="entry name" value="PInositol-4-P-4/5-kinase_C_sf"/>
</dbReference>
<dbReference type="GeneID" id="34599308"/>
<keyword evidence="1" id="KW-0547">Nucleotide-binding</keyword>
<name>A0A177FBN6_9EURO</name>
<dbReference type="GO" id="GO:0016308">
    <property type="term" value="F:1-phosphatidylinositol-4-phosphate 5-kinase activity"/>
    <property type="evidence" value="ECO:0007669"/>
    <property type="project" value="TreeGrafter"/>
</dbReference>
<dbReference type="RefSeq" id="XP_022513626.1">
    <property type="nucleotide sequence ID" value="XM_022654111.1"/>
</dbReference>